<organism evidence="3 4">
    <name type="scientific">Strigomonas culicis</name>
    <dbReference type="NCBI Taxonomy" id="28005"/>
    <lineage>
        <taxon>Eukaryota</taxon>
        <taxon>Discoba</taxon>
        <taxon>Euglenozoa</taxon>
        <taxon>Kinetoplastea</taxon>
        <taxon>Metakinetoplastina</taxon>
        <taxon>Trypanosomatida</taxon>
        <taxon>Trypanosomatidae</taxon>
        <taxon>Strigomonadinae</taxon>
        <taxon>Strigomonas</taxon>
    </lineage>
</organism>
<keyword evidence="1" id="KW-0175">Coiled coil</keyword>
<feature type="coiled-coil region" evidence="1">
    <location>
        <begin position="227"/>
        <end position="257"/>
    </location>
</feature>
<comment type="caution">
    <text evidence="3">The sequence shown here is derived from an EMBL/GenBank/DDBJ whole genome shotgun (WGS) entry which is preliminary data.</text>
</comment>
<evidence type="ECO:0000313" key="3">
    <source>
        <dbReference type="EMBL" id="EPY17171.1"/>
    </source>
</evidence>
<feature type="region of interest" description="Disordered" evidence="2">
    <location>
        <begin position="75"/>
        <end position="94"/>
    </location>
</feature>
<dbReference type="EMBL" id="ATMH01010633">
    <property type="protein sequence ID" value="EPY17171.1"/>
    <property type="molecule type" value="Genomic_DNA"/>
</dbReference>
<sequence>MPAVDTDTAAIQRQVAEGLRQELHALGRQIQQVTGSVSTERDAMRLLTEELHGLDQQCLQLELRQVDLRATLDRKSTVKKGKSSPLQSRVTENASLCPSTEGLAASLSVLGTEDKAPTGMTEELFLLRRMQAENEKLAQRLLVEDAQHDANTGSHSLSEKIKRHRDGNKITEARMDAYGTKRKVDLLRYKLFVATKHPDAPPNVGDHGRIPCADTAEKDERELKAIRYALLKRLEEYKQAKKEEERLTQTVNSYGDNS</sequence>
<protein>
    <submittedName>
        <fullName evidence="3">Uncharacterized protein</fullName>
    </submittedName>
</protein>
<dbReference type="Proteomes" id="UP000015354">
    <property type="component" value="Unassembled WGS sequence"/>
</dbReference>
<evidence type="ECO:0000313" key="4">
    <source>
        <dbReference type="Proteomes" id="UP000015354"/>
    </source>
</evidence>
<evidence type="ECO:0000256" key="2">
    <source>
        <dbReference type="SAM" id="MobiDB-lite"/>
    </source>
</evidence>
<accession>S9URG6</accession>
<reference evidence="3 4" key="1">
    <citation type="journal article" date="2013" name="PLoS ONE">
        <title>Predicting the Proteins of Angomonas deanei, Strigomonas culicis and Their Respective Endosymbionts Reveals New Aspects of the Trypanosomatidae Family.</title>
        <authorList>
            <person name="Motta M.C."/>
            <person name="Martins A.C."/>
            <person name="de Souza S.S."/>
            <person name="Catta-Preta C.M."/>
            <person name="Silva R."/>
            <person name="Klein C.C."/>
            <person name="de Almeida L.G."/>
            <person name="de Lima Cunha O."/>
            <person name="Ciapina L.P."/>
            <person name="Brocchi M."/>
            <person name="Colabardini A.C."/>
            <person name="de Araujo Lima B."/>
            <person name="Machado C.R."/>
            <person name="de Almeida Soares C.M."/>
            <person name="Probst C.M."/>
            <person name="de Menezes C.B."/>
            <person name="Thompson C.E."/>
            <person name="Bartholomeu D.C."/>
            <person name="Gradia D.F."/>
            <person name="Pavoni D.P."/>
            <person name="Grisard E.C."/>
            <person name="Fantinatti-Garboggini F."/>
            <person name="Marchini F.K."/>
            <person name="Rodrigues-Luiz G.F."/>
            <person name="Wagner G."/>
            <person name="Goldman G.H."/>
            <person name="Fietto J.L."/>
            <person name="Elias M.C."/>
            <person name="Goldman M.H."/>
            <person name="Sagot M.F."/>
            <person name="Pereira M."/>
            <person name="Stoco P.H."/>
            <person name="de Mendonca-Neto R.P."/>
            <person name="Teixeira S.M."/>
            <person name="Maciel T.E."/>
            <person name="de Oliveira Mendes T.A."/>
            <person name="Urmenyi T.P."/>
            <person name="de Souza W."/>
            <person name="Schenkman S."/>
            <person name="de Vasconcelos A.T."/>
        </authorList>
    </citation>
    <scope>NUCLEOTIDE SEQUENCE [LARGE SCALE GENOMIC DNA]</scope>
</reference>
<gene>
    <name evidence="3" type="ORF">STCU_10787</name>
</gene>
<dbReference type="AlphaFoldDB" id="S9URG6"/>
<name>S9URG6_9TRYP</name>
<evidence type="ECO:0000256" key="1">
    <source>
        <dbReference type="SAM" id="Coils"/>
    </source>
</evidence>
<keyword evidence="4" id="KW-1185">Reference proteome</keyword>
<proteinExistence type="predicted"/>
<feature type="compositionally biased region" description="Polar residues" evidence="2">
    <location>
        <begin position="84"/>
        <end position="94"/>
    </location>
</feature>